<organism evidence="1 2">
    <name type="scientific">Malassezia pachydermatis</name>
    <dbReference type="NCBI Taxonomy" id="77020"/>
    <lineage>
        <taxon>Eukaryota</taxon>
        <taxon>Fungi</taxon>
        <taxon>Dikarya</taxon>
        <taxon>Basidiomycota</taxon>
        <taxon>Ustilaginomycotina</taxon>
        <taxon>Malasseziomycetes</taxon>
        <taxon>Malasseziales</taxon>
        <taxon>Malasseziaceae</taxon>
        <taxon>Malassezia</taxon>
    </lineage>
</organism>
<protein>
    <submittedName>
        <fullName evidence="1">Uncharacterized protein</fullName>
    </submittedName>
</protein>
<dbReference type="InterPro" id="IPR019384">
    <property type="entry name" value="FHIP"/>
</dbReference>
<dbReference type="VEuPathDB" id="FungiDB:Malapachy_4033"/>
<dbReference type="RefSeq" id="XP_017992082.1">
    <property type="nucleotide sequence ID" value="XM_018138488.1"/>
</dbReference>
<dbReference type="Pfam" id="PF10257">
    <property type="entry name" value="RAI16-like"/>
    <property type="match status" value="1"/>
</dbReference>
<evidence type="ECO:0000313" key="1">
    <source>
        <dbReference type="EMBL" id="KOS14450.1"/>
    </source>
</evidence>
<keyword evidence="2" id="KW-1185">Reference proteome</keyword>
<accession>A0A0M8MV91</accession>
<dbReference type="GeneID" id="28730364"/>
<evidence type="ECO:0000313" key="2">
    <source>
        <dbReference type="Proteomes" id="UP000037751"/>
    </source>
</evidence>
<comment type="caution">
    <text evidence="1">The sequence shown here is derived from an EMBL/GenBank/DDBJ whole genome shotgun (WGS) entry which is preliminary data.</text>
</comment>
<dbReference type="AlphaFoldDB" id="A0A0M8MV91"/>
<name>A0A0M8MV91_9BASI</name>
<dbReference type="PANTHER" id="PTHR21705:SF11">
    <property type="entry name" value="FHIP FAMILY PROTEIN CG3558"/>
    <property type="match status" value="1"/>
</dbReference>
<sequence length="711" mass="80198">MTTTRLADCRAAWSAVQANLASSVGPSTPSMLDPTLMHHMCALVVEDDQEAPPHAFGDCMELMLEEDVLGQLFGLCLADEPRGAMRELLRVYTYLVREMRPAFLTNNNVARVMMQVLHYCQKHDTDGSWQTDVTALVFELAWQVHSHPPILRLLLQLSADIPKDRIHDRMPLLLFVLRHLNGPDESGRQMRTALVWLWHGIVTLMDDDTAHRATYLDPILMKEMVGAVVSAVAHAFSQLPTELHPISTTNTTHDWLAYRFPHRSSRWRASLLQYASEDMQEPLSTWIDTLWLIQQLECTCVRHTTGASADHIDSMHAMLAEHFQAQFVDATWMPFLEANQEPLAILLYMSIMLSVMEPRTSLARCLALQYERPTLRTFLRSCLARTETHAMSLYVSTLLSRWSMWQHATFGTRTASERASHPLAPLIACMAELLQTPKYRAALSHRFLVHLVTVEQSMRDDPDYERGLEIGISPNMPRWIAKSILRESVTANEFFLDDYTSMLRAWFISPTPKNLALTAALSSLCRAPMISIEGLLESHDESMPILVFYMYALFHQAQDFSKSIPDFDFYMRQRKIQQMGAPHEDMSSLSSSRSACPLFPCGSPAEGLVVLDRAFHEAQWSPPTWPSASVTYSSQNATSKSTSVLDGAGHILVTVPLCPAPATGPWACDEHREAVSVPLVQILDNVLLLEEFMLELTALVQLRQARGLDPC</sequence>
<proteinExistence type="predicted"/>
<gene>
    <name evidence="1" type="ORF">Malapachy_4033</name>
</gene>
<reference evidence="1 2" key="1">
    <citation type="submission" date="2015-07" db="EMBL/GenBank/DDBJ databases">
        <title>Draft Genome Sequence of Malassezia furfur CBS1878 and Malassezia pachydermatis CBS1879.</title>
        <authorList>
            <person name="Triana S."/>
            <person name="Ohm R."/>
            <person name="Gonzalez A."/>
            <person name="DeCock H."/>
            <person name="Restrepo S."/>
            <person name="Celis A."/>
        </authorList>
    </citation>
    <scope>NUCLEOTIDE SEQUENCE [LARGE SCALE GENOMIC DNA]</scope>
    <source>
        <strain evidence="1 2">CBS 1879</strain>
    </source>
</reference>
<dbReference type="EMBL" id="LGAV01000004">
    <property type="protein sequence ID" value="KOS14450.1"/>
    <property type="molecule type" value="Genomic_DNA"/>
</dbReference>
<dbReference type="OrthoDB" id="5350595at2759"/>
<dbReference type="STRING" id="77020.A0A0M8MV91"/>
<dbReference type="PANTHER" id="PTHR21705">
    <property type="entry name" value="RAI16 PROTEIN-RELATED"/>
    <property type="match status" value="1"/>
</dbReference>
<dbReference type="Proteomes" id="UP000037751">
    <property type="component" value="Unassembled WGS sequence"/>
</dbReference>